<evidence type="ECO:0000313" key="1">
    <source>
        <dbReference type="EMBL" id="PIO96844.1"/>
    </source>
</evidence>
<accession>A0A2G9WQ93</accession>
<gene>
    <name evidence="1" type="ORF">CJ014_23625</name>
</gene>
<dbReference type="Proteomes" id="UP000231070">
    <property type="component" value="Unassembled WGS sequence"/>
</dbReference>
<organism evidence="1 2">
    <name type="scientific">Pleomorphomonas carboxyditropha</name>
    <dbReference type="NCBI Taxonomy" id="2023338"/>
    <lineage>
        <taxon>Bacteria</taxon>
        <taxon>Pseudomonadati</taxon>
        <taxon>Pseudomonadota</taxon>
        <taxon>Alphaproteobacteria</taxon>
        <taxon>Hyphomicrobiales</taxon>
        <taxon>Pleomorphomonadaceae</taxon>
        <taxon>Pleomorphomonas</taxon>
    </lineage>
</organism>
<sequence length="750" mass="77925">MAARVGGLFLELNADASGLAAGLGAADMKIAAYEQKMKRAATTSDVAWTASFGRIAASASMAAARIAAFGVPAVTAGLAGAAAAAQAFARSLAEVGDKAKMSGLSNRAFQELAYVAKVNRIEVDALADAMRELSIRSDEWIRTGGGSGAESFQRLGFTASELAEKLKDPSALLVEIVGRVQQLDRSARIRVFDEIFGQGGEKAVQLISQGADGLRRTVVEAHAVGAVLSDEVLAKADEIDRKFTAITTTIGMGMKGAIVEVVSAVDDLIDSLKSVDEQGTNRLQDRLAGIGAERVDIENKILELKAQDREGIGGAWGADNSAIISTLEDQQKALAEEEARILDILEKRRNTTSTPASTALEPIVVPSTSAVAVTPPTPVPDPRKDLSYVSPYDQVMQKAREATAQLEMERQALGLTTVEADALRRSFELLNEVQAQNGKITPQQRQDIIDLASSQAVLADENEKLKAKTEDFAKSATDAFTSVADSIGQALAGTRDWKSVLSEVIILLVNLAAKWAGPKIAAALGVGTSSTPSTASVAATVSKTLAGSVANDNVSTAAASSVANLAAYREAIGSIESSGNYSALGQVLSSGDRAYGKYQVMGSNIGPWTQSALGYQMTPQQFLNSPWAQDAVFNQQFGNSLARYGNANDAASVWFTGRPMATGSSAVDALGTSGSQYVTNFNSALEKTTGSLGNMNSTVSEAVGLIGKPANNATWLGGSSTASVAQSASSGPLDLGQFTGGGTSGGFLTS</sequence>
<feature type="non-terminal residue" evidence="1">
    <location>
        <position position="750"/>
    </location>
</feature>
<reference evidence="1 2" key="1">
    <citation type="submission" date="2017-08" db="EMBL/GenBank/DDBJ databases">
        <title>Pleomorphomonas carboxidotrophicus sp. nov., a new mesophilic hydrogenogenic carboxidotroph.</title>
        <authorList>
            <person name="Esquivel-Elizondo S."/>
            <person name="Krajmalnik-Brown R."/>
            <person name="Maldonado J."/>
        </authorList>
    </citation>
    <scope>NUCLEOTIDE SEQUENCE [LARGE SCALE GENOMIC DNA]</scope>
    <source>
        <strain evidence="1 2">SVCO-16</strain>
    </source>
</reference>
<keyword evidence="2" id="KW-1185">Reference proteome</keyword>
<dbReference type="AlphaFoldDB" id="A0A2G9WQ93"/>
<dbReference type="EMBL" id="NQVN01000025">
    <property type="protein sequence ID" value="PIO96844.1"/>
    <property type="molecule type" value="Genomic_DNA"/>
</dbReference>
<name>A0A2G9WQ93_9HYPH</name>
<evidence type="ECO:0000313" key="2">
    <source>
        <dbReference type="Proteomes" id="UP000231070"/>
    </source>
</evidence>
<comment type="caution">
    <text evidence="1">The sequence shown here is derived from an EMBL/GenBank/DDBJ whole genome shotgun (WGS) entry which is preliminary data.</text>
</comment>
<dbReference type="OrthoDB" id="38641at2"/>
<proteinExistence type="predicted"/>
<protein>
    <recommendedName>
        <fullName evidence="3">Bacteriophage tail tape measure N-terminal domain-containing protein</fullName>
    </recommendedName>
</protein>
<dbReference type="RefSeq" id="WP_100082973.1">
    <property type="nucleotide sequence ID" value="NZ_NQVN01000025.1"/>
</dbReference>
<evidence type="ECO:0008006" key="3">
    <source>
        <dbReference type="Google" id="ProtNLM"/>
    </source>
</evidence>